<keyword evidence="4" id="KW-1185">Reference proteome</keyword>
<reference evidence="1 4" key="3">
    <citation type="journal article" date="2017" name="Nat. Microbiol.">
        <title>Natural product diversity associated with the nematode symbionts Photorhabdus and Xenorhabdus.</title>
        <authorList>
            <person name="Tobias N.J."/>
            <person name="Wolff H."/>
            <person name="Djahanschiri B."/>
            <person name="Grundmann F."/>
            <person name="Kronenwerth M."/>
            <person name="Shi Y.M."/>
            <person name="Simonyi S."/>
            <person name="Grun P."/>
            <person name="Shapiro-Ilan D."/>
            <person name="Pidot S.J."/>
            <person name="Stinear T.P."/>
            <person name="Ebersberger I."/>
            <person name="Bode H.B."/>
        </authorList>
    </citation>
    <scope>NUCLEOTIDE SEQUENCE [LARGE SCALE GENOMIC DNA]</scope>
    <source>
        <strain evidence="1 4">DSM 17908</strain>
    </source>
</reference>
<dbReference type="Proteomes" id="UP000198919">
    <property type="component" value="Unassembled WGS sequence"/>
</dbReference>
<sequence>MLGYIVFLRYIVVRGYMAVYRYNMEVLYICVNEISIPRRVTESITLGETNVIPKY</sequence>
<dbReference type="EMBL" id="NITY01000010">
    <property type="protein sequence ID" value="PHM39393.1"/>
    <property type="molecule type" value="Genomic_DNA"/>
</dbReference>
<evidence type="ECO:0000313" key="2">
    <source>
        <dbReference type="EMBL" id="SFI44195.1"/>
    </source>
</evidence>
<evidence type="ECO:0000313" key="3">
    <source>
        <dbReference type="Proteomes" id="UP000198919"/>
    </source>
</evidence>
<accession>A0A1I3I852</accession>
<reference evidence="3" key="2">
    <citation type="submission" date="2016-10" db="EMBL/GenBank/DDBJ databases">
        <authorList>
            <person name="Varghese N."/>
            <person name="Submissions S."/>
        </authorList>
    </citation>
    <scope>NUCLEOTIDE SEQUENCE [LARGE SCALE GENOMIC DNA]</scope>
    <source>
        <strain evidence="3">DSM 17908</strain>
    </source>
</reference>
<dbReference type="Proteomes" id="UP000224607">
    <property type="component" value="Unassembled WGS sequence"/>
</dbReference>
<name>A0A1I3I852_9GAMM</name>
<dbReference type="AlphaFoldDB" id="A0A1I3I852"/>
<proteinExistence type="predicted"/>
<reference evidence="2" key="1">
    <citation type="submission" date="2016-10" db="EMBL/GenBank/DDBJ databases">
        <authorList>
            <person name="de Groot N.N."/>
        </authorList>
    </citation>
    <scope>NUCLEOTIDE SEQUENCE [LARGE SCALE GENOMIC DNA]</scope>
    <source>
        <strain evidence="2">DSM 17908</strain>
    </source>
</reference>
<dbReference type="STRING" id="351675.SAMN05421680_101233"/>
<organism evidence="2 3">
    <name type="scientific">Xenorhabdus mauleonii</name>
    <dbReference type="NCBI Taxonomy" id="351675"/>
    <lineage>
        <taxon>Bacteria</taxon>
        <taxon>Pseudomonadati</taxon>
        <taxon>Pseudomonadota</taxon>
        <taxon>Gammaproteobacteria</taxon>
        <taxon>Enterobacterales</taxon>
        <taxon>Morganellaceae</taxon>
        <taxon>Xenorhabdus</taxon>
    </lineage>
</organism>
<dbReference type="EMBL" id="FORG01000001">
    <property type="protein sequence ID" value="SFI44195.1"/>
    <property type="molecule type" value="Genomic_DNA"/>
</dbReference>
<gene>
    <name evidence="2" type="ORF">SAMN05421680_101233</name>
    <name evidence="1" type="ORF">Xmau_02735</name>
</gene>
<protein>
    <submittedName>
        <fullName evidence="2">Uncharacterized protein</fullName>
    </submittedName>
</protein>
<evidence type="ECO:0000313" key="4">
    <source>
        <dbReference type="Proteomes" id="UP000224607"/>
    </source>
</evidence>
<evidence type="ECO:0000313" key="1">
    <source>
        <dbReference type="EMBL" id="PHM39393.1"/>
    </source>
</evidence>